<dbReference type="PANTHER" id="PTHR35400:SF3">
    <property type="entry name" value="SLL1072 PROTEIN"/>
    <property type="match status" value="1"/>
</dbReference>
<sequence length="187" mass="20419">MTLLDAANELMDRLPGWRVEIIGGVLTVTPLPDASHAVTLTDLMLPFLTAGLHGQETKVIQGIGLWLPNGPEDYAIPDLSIVDADYKEHPRGNNCYDPAVFRLVVEVTSSNHNNDLRNKVVAYAQAMIPVYVIVNRKHGRVHLLTDLADSGYDRHRIYAPGEKITLPGSIGAEVTLDVAAILAIGRH</sequence>
<dbReference type="RefSeq" id="WP_065963907.1">
    <property type="nucleotide sequence ID" value="NZ_ASQP01000126.1"/>
</dbReference>
<keyword evidence="3" id="KW-1185">Reference proteome</keyword>
<dbReference type="InterPro" id="IPR011335">
    <property type="entry name" value="Restrct_endonuc-II-like"/>
</dbReference>
<dbReference type="GeneID" id="96744778"/>
<dbReference type="Pfam" id="PF05685">
    <property type="entry name" value="Uma2"/>
    <property type="match status" value="1"/>
</dbReference>
<evidence type="ECO:0000259" key="1">
    <source>
        <dbReference type="Pfam" id="PF05685"/>
    </source>
</evidence>
<dbReference type="InterPro" id="IPR012296">
    <property type="entry name" value="Nuclease_put_TT1808"/>
</dbReference>
<dbReference type="Proteomes" id="UP000186168">
    <property type="component" value="Unassembled WGS sequence"/>
</dbReference>
<reference evidence="2 3" key="1">
    <citation type="submission" date="2013-05" db="EMBL/GenBank/DDBJ databases">
        <title>Genome sequence of Streptomyces sparsogenes DSM 40356.</title>
        <authorList>
            <person name="Coyne S."/>
            <person name="Seebeck F.P."/>
        </authorList>
    </citation>
    <scope>NUCLEOTIDE SEQUENCE [LARGE SCALE GENOMIC DNA]</scope>
    <source>
        <strain evidence="2 3">DSM 40356</strain>
    </source>
</reference>
<accession>A0A1R1SNU0</accession>
<comment type="caution">
    <text evidence="2">The sequence shown here is derived from an EMBL/GenBank/DDBJ whole genome shotgun (WGS) entry which is preliminary data.</text>
</comment>
<protein>
    <submittedName>
        <fullName evidence="2">Integral membrane protein</fullName>
    </submittedName>
</protein>
<gene>
    <name evidence="2" type="ORF">SPAR_08641</name>
</gene>
<dbReference type="AlphaFoldDB" id="A0A1R1SNU0"/>
<organism evidence="2 3">
    <name type="scientific">Streptomyces sparsogenes DSM 40356</name>
    <dbReference type="NCBI Taxonomy" id="1331668"/>
    <lineage>
        <taxon>Bacteria</taxon>
        <taxon>Bacillati</taxon>
        <taxon>Actinomycetota</taxon>
        <taxon>Actinomycetes</taxon>
        <taxon>Kitasatosporales</taxon>
        <taxon>Streptomycetaceae</taxon>
        <taxon>Streptomyces</taxon>
    </lineage>
</organism>
<dbReference type="Gene3D" id="3.90.1570.10">
    <property type="entry name" value="tt1808, chain A"/>
    <property type="match status" value="1"/>
</dbReference>
<feature type="domain" description="Putative restriction endonuclease" evidence="1">
    <location>
        <begin position="13"/>
        <end position="178"/>
    </location>
</feature>
<proteinExistence type="predicted"/>
<evidence type="ECO:0000313" key="3">
    <source>
        <dbReference type="Proteomes" id="UP000186168"/>
    </source>
</evidence>
<name>A0A1R1SNU0_9ACTN</name>
<dbReference type="InterPro" id="IPR008538">
    <property type="entry name" value="Uma2"/>
</dbReference>
<evidence type="ECO:0000313" key="2">
    <source>
        <dbReference type="EMBL" id="OMI39892.1"/>
    </source>
</evidence>
<dbReference type="EMBL" id="ASQP01000126">
    <property type="protein sequence ID" value="OMI39892.1"/>
    <property type="molecule type" value="Genomic_DNA"/>
</dbReference>
<dbReference type="CDD" id="cd06260">
    <property type="entry name" value="DUF820-like"/>
    <property type="match status" value="1"/>
</dbReference>
<dbReference type="SUPFAM" id="SSF52980">
    <property type="entry name" value="Restriction endonuclease-like"/>
    <property type="match status" value="1"/>
</dbReference>
<dbReference type="STRING" id="67365.GCA_001704635_07339"/>
<dbReference type="PANTHER" id="PTHR35400">
    <property type="entry name" value="SLR1083 PROTEIN"/>
    <property type="match status" value="1"/>
</dbReference>